<dbReference type="PANTHER" id="PTHR30383">
    <property type="entry name" value="THIOESTERASE 1/PROTEASE 1/LYSOPHOSPHOLIPASE L1"/>
    <property type="match status" value="1"/>
</dbReference>
<name>A0A1H9F725_9GAMM</name>
<keyword evidence="3" id="KW-1185">Reference proteome</keyword>
<protein>
    <submittedName>
        <fullName evidence="2">Acyl-CoA thioesterase-1</fullName>
    </submittedName>
</protein>
<dbReference type="InterPro" id="IPR036514">
    <property type="entry name" value="SGNH_hydro_sf"/>
</dbReference>
<feature type="domain" description="SGNH hydrolase-type esterase" evidence="1">
    <location>
        <begin position="20"/>
        <end position="179"/>
    </location>
</feature>
<evidence type="ECO:0000313" key="3">
    <source>
        <dbReference type="Proteomes" id="UP000199233"/>
    </source>
</evidence>
<dbReference type="STRING" id="489703.SAMN04488038_105275"/>
<dbReference type="InterPro" id="IPR013830">
    <property type="entry name" value="SGNH_hydro"/>
</dbReference>
<accession>A0A1H9F725</accession>
<dbReference type="CDD" id="cd01822">
    <property type="entry name" value="Lysophospholipase_L1_like"/>
    <property type="match status" value="1"/>
</dbReference>
<dbReference type="GO" id="GO:0004622">
    <property type="term" value="F:phosphatidylcholine lysophospholipase activity"/>
    <property type="evidence" value="ECO:0007669"/>
    <property type="project" value="TreeGrafter"/>
</dbReference>
<proteinExistence type="predicted"/>
<organism evidence="2 3">
    <name type="scientific">Solimonas aquatica</name>
    <dbReference type="NCBI Taxonomy" id="489703"/>
    <lineage>
        <taxon>Bacteria</taxon>
        <taxon>Pseudomonadati</taxon>
        <taxon>Pseudomonadota</taxon>
        <taxon>Gammaproteobacteria</taxon>
        <taxon>Nevskiales</taxon>
        <taxon>Nevskiaceae</taxon>
        <taxon>Solimonas</taxon>
    </lineage>
</organism>
<dbReference type="Gene3D" id="3.40.50.1110">
    <property type="entry name" value="SGNH hydrolase"/>
    <property type="match status" value="1"/>
</dbReference>
<reference evidence="2 3" key="1">
    <citation type="submission" date="2016-10" db="EMBL/GenBank/DDBJ databases">
        <authorList>
            <person name="de Groot N.N."/>
        </authorList>
    </citation>
    <scope>NUCLEOTIDE SEQUENCE [LARGE SCALE GENOMIC DNA]</scope>
    <source>
        <strain evidence="2 3">DSM 25927</strain>
    </source>
</reference>
<gene>
    <name evidence="2" type="ORF">SAMN04488038_105275</name>
</gene>
<dbReference type="Proteomes" id="UP000199233">
    <property type="component" value="Unassembled WGS sequence"/>
</dbReference>
<dbReference type="PANTHER" id="PTHR30383:SF24">
    <property type="entry name" value="THIOESTERASE 1_PROTEASE 1_LYSOPHOSPHOLIPASE L1"/>
    <property type="match status" value="1"/>
</dbReference>
<dbReference type="EMBL" id="FOFS01000005">
    <property type="protein sequence ID" value="SEQ33774.1"/>
    <property type="molecule type" value="Genomic_DNA"/>
</dbReference>
<evidence type="ECO:0000313" key="2">
    <source>
        <dbReference type="EMBL" id="SEQ33774.1"/>
    </source>
</evidence>
<sequence length="198" mass="21527">MLVLLCTALQARADAPTWLVLGDSISAGYGIEVSRGWVALLQERLKNAGYPARIVNASVSGDTSAGGLARLPALLTRHRPRLVLIELGGNDGLRGLPVAKLRDNLKQMVLLTRQAGAQPVLMQMRIPRNYGPAYSQQFEDSYTRLAQELKVPLAPFLMDRFALDPNAFQDDGIHPAAAMQGRMLDTVWPTLAALAKAK</sequence>
<dbReference type="Pfam" id="PF13472">
    <property type="entry name" value="Lipase_GDSL_2"/>
    <property type="match status" value="1"/>
</dbReference>
<evidence type="ECO:0000259" key="1">
    <source>
        <dbReference type="Pfam" id="PF13472"/>
    </source>
</evidence>
<dbReference type="InterPro" id="IPR051532">
    <property type="entry name" value="Ester_Hydrolysis_Enzymes"/>
</dbReference>
<dbReference type="SUPFAM" id="SSF52266">
    <property type="entry name" value="SGNH hydrolase"/>
    <property type="match status" value="1"/>
</dbReference>
<dbReference type="AlphaFoldDB" id="A0A1H9F725"/>